<evidence type="ECO:0000259" key="4">
    <source>
        <dbReference type="PROSITE" id="PS51123"/>
    </source>
</evidence>
<dbReference type="Proteomes" id="UP000321764">
    <property type="component" value="Unassembled WGS sequence"/>
</dbReference>
<evidence type="ECO:0000256" key="2">
    <source>
        <dbReference type="SAM" id="Coils"/>
    </source>
</evidence>
<dbReference type="InterPro" id="IPR006665">
    <property type="entry name" value="OmpA-like"/>
</dbReference>
<dbReference type="PANTHER" id="PTHR30329:SF21">
    <property type="entry name" value="LIPOPROTEIN YIAD-RELATED"/>
    <property type="match status" value="1"/>
</dbReference>
<protein>
    <submittedName>
        <fullName evidence="5">OmpA family protein</fullName>
    </submittedName>
</protein>
<evidence type="ECO:0000313" key="6">
    <source>
        <dbReference type="Proteomes" id="UP000321764"/>
    </source>
</evidence>
<dbReference type="PROSITE" id="PS51123">
    <property type="entry name" value="OMPA_2"/>
    <property type="match status" value="1"/>
</dbReference>
<dbReference type="OrthoDB" id="9815217at2"/>
<keyword evidence="2" id="KW-0175">Coiled coil</keyword>
<dbReference type="EMBL" id="VKAD01000001">
    <property type="protein sequence ID" value="TXR53204.1"/>
    <property type="molecule type" value="Genomic_DNA"/>
</dbReference>
<dbReference type="InterPro" id="IPR036737">
    <property type="entry name" value="OmpA-like_sf"/>
</dbReference>
<feature type="coiled-coil region" evidence="2">
    <location>
        <begin position="65"/>
        <end position="120"/>
    </location>
</feature>
<dbReference type="Pfam" id="PF00691">
    <property type="entry name" value="OmpA"/>
    <property type="match status" value="1"/>
</dbReference>
<keyword evidence="3" id="KW-1133">Transmembrane helix</keyword>
<dbReference type="RefSeq" id="WP_147712369.1">
    <property type="nucleotide sequence ID" value="NZ_VKAD01000001.1"/>
</dbReference>
<reference evidence="5 6" key="1">
    <citation type="submission" date="2019-07" db="EMBL/GenBank/DDBJ databases">
        <title>Reinekea sp. strain SSH23 genome sequencing and assembly.</title>
        <authorList>
            <person name="Kim I."/>
        </authorList>
    </citation>
    <scope>NUCLEOTIDE SEQUENCE [LARGE SCALE GENOMIC DNA]</scope>
    <source>
        <strain evidence="5 6">SSH23</strain>
    </source>
</reference>
<dbReference type="AlphaFoldDB" id="A0A5C8Z7C3"/>
<name>A0A5C8Z7C3_9GAMM</name>
<dbReference type="SUPFAM" id="SSF103088">
    <property type="entry name" value="OmpA-like"/>
    <property type="match status" value="1"/>
</dbReference>
<dbReference type="InterPro" id="IPR050330">
    <property type="entry name" value="Bact_OuterMem_StrucFunc"/>
</dbReference>
<evidence type="ECO:0000256" key="1">
    <source>
        <dbReference type="PROSITE-ProRule" id="PRU00473"/>
    </source>
</evidence>
<feature type="domain" description="OmpA-like" evidence="4">
    <location>
        <begin position="161"/>
        <end position="282"/>
    </location>
</feature>
<accession>A0A5C8Z7C3</accession>
<evidence type="ECO:0000256" key="3">
    <source>
        <dbReference type="SAM" id="Phobius"/>
    </source>
</evidence>
<keyword evidence="1 3" id="KW-0472">Membrane</keyword>
<evidence type="ECO:0000313" key="5">
    <source>
        <dbReference type="EMBL" id="TXR53204.1"/>
    </source>
</evidence>
<sequence length="282" mass="31305">MSRSIHTSTKTIFIVILTISVIANILLVKGNPNALTGTGDTSKLDAVKAQQQELIDVTIEMQQQLASLTQAYQNSQETANQTQRQLSLVEQQRIALEGRFKAQQKELTEAKKTIANQQRLMRAGVLGLNQDVQLAYQEVLQNLSARLEQRYPNSLFRQTSEGHGVIELTLGDLFEKNTVTLRDDADQLLAPIGKTLMAFPQAEISVIGHADSRAIVSELKNLYPTNIELSAARASKVAQHLIDSGINPKQISVIGKSATDPVRTDYNSEAWNLNRRIEITFR</sequence>
<gene>
    <name evidence="5" type="ORF">FME95_01125</name>
</gene>
<dbReference type="PANTHER" id="PTHR30329">
    <property type="entry name" value="STATOR ELEMENT OF FLAGELLAR MOTOR COMPLEX"/>
    <property type="match status" value="1"/>
</dbReference>
<organism evidence="5 6">
    <name type="scientific">Reinekea thalattae</name>
    <dbReference type="NCBI Taxonomy" id="2593301"/>
    <lineage>
        <taxon>Bacteria</taxon>
        <taxon>Pseudomonadati</taxon>
        <taxon>Pseudomonadota</taxon>
        <taxon>Gammaproteobacteria</taxon>
        <taxon>Oceanospirillales</taxon>
        <taxon>Saccharospirillaceae</taxon>
        <taxon>Reinekea</taxon>
    </lineage>
</organism>
<comment type="caution">
    <text evidence="5">The sequence shown here is derived from an EMBL/GenBank/DDBJ whole genome shotgun (WGS) entry which is preliminary data.</text>
</comment>
<keyword evidence="3" id="KW-0812">Transmembrane</keyword>
<dbReference type="CDD" id="cd07185">
    <property type="entry name" value="OmpA_C-like"/>
    <property type="match status" value="1"/>
</dbReference>
<dbReference type="GO" id="GO:0016020">
    <property type="term" value="C:membrane"/>
    <property type="evidence" value="ECO:0007669"/>
    <property type="project" value="UniProtKB-UniRule"/>
</dbReference>
<keyword evidence="6" id="KW-1185">Reference proteome</keyword>
<feature type="transmembrane region" description="Helical" evidence="3">
    <location>
        <begin position="12"/>
        <end position="28"/>
    </location>
</feature>
<dbReference type="Gene3D" id="3.30.1330.60">
    <property type="entry name" value="OmpA-like domain"/>
    <property type="match status" value="1"/>
</dbReference>
<proteinExistence type="predicted"/>